<evidence type="ECO:0000259" key="10">
    <source>
        <dbReference type="Pfam" id="PF24877"/>
    </source>
</evidence>
<dbReference type="Pfam" id="PF24877">
    <property type="entry name" value="ILV_EDD_C"/>
    <property type="match status" value="1"/>
</dbReference>
<comment type="caution">
    <text evidence="11">The sequence shown here is derived from an EMBL/GenBank/DDBJ whole genome shotgun (WGS) entry which is preliminary data.</text>
</comment>
<evidence type="ECO:0000313" key="12">
    <source>
        <dbReference type="Proteomes" id="UP000275076"/>
    </source>
</evidence>
<gene>
    <name evidence="11" type="ORF">D7Z54_27575</name>
</gene>
<evidence type="ECO:0000256" key="6">
    <source>
        <dbReference type="ARBA" id="ARBA00023014"/>
    </source>
</evidence>
<evidence type="ECO:0000256" key="7">
    <source>
        <dbReference type="ARBA" id="ARBA00023239"/>
    </source>
</evidence>
<dbReference type="Proteomes" id="UP000275076">
    <property type="component" value="Unassembled WGS sequence"/>
</dbReference>
<dbReference type="InterPro" id="IPR020558">
    <property type="entry name" value="DiOHA_6PGluconate_deHydtase_CS"/>
</dbReference>
<dbReference type="SUPFAM" id="SSF52016">
    <property type="entry name" value="LeuD/IlvD-like"/>
    <property type="match status" value="1"/>
</dbReference>
<dbReference type="EMBL" id="RBVX01000042">
    <property type="protein sequence ID" value="RSL30143.1"/>
    <property type="molecule type" value="Genomic_DNA"/>
</dbReference>
<accession>A0A3R9PZ31</accession>
<keyword evidence="12" id="KW-1185">Reference proteome</keyword>
<dbReference type="GO" id="GO:0009082">
    <property type="term" value="P:branched-chain amino acid biosynthetic process"/>
    <property type="evidence" value="ECO:0007669"/>
    <property type="project" value="UniProtKB-KW"/>
</dbReference>
<dbReference type="GO" id="GO:0046872">
    <property type="term" value="F:metal ion binding"/>
    <property type="evidence" value="ECO:0007669"/>
    <property type="project" value="UniProtKB-KW"/>
</dbReference>
<dbReference type="GO" id="GO:0005829">
    <property type="term" value="C:cytosol"/>
    <property type="evidence" value="ECO:0007669"/>
    <property type="project" value="TreeGrafter"/>
</dbReference>
<dbReference type="RefSeq" id="WP_125561202.1">
    <property type="nucleotide sequence ID" value="NZ_RBVX01000042.1"/>
</dbReference>
<evidence type="ECO:0000259" key="9">
    <source>
        <dbReference type="Pfam" id="PF00920"/>
    </source>
</evidence>
<dbReference type="InterPro" id="IPR000581">
    <property type="entry name" value="ILV_EDD_N"/>
</dbReference>
<dbReference type="InterPro" id="IPR042096">
    <property type="entry name" value="Dihydro-acid_dehy_C"/>
</dbReference>
<evidence type="ECO:0000256" key="1">
    <source>
        <dbReference type="ARBA" id="ARBA00006486"/>
    </source>
</evidence>
<feature type="domain" description="Dihydroxy-acid/6-phosphogluconate dehydratase N-terminal" evidence="9">
    <location>
        <begin position="35"/>
        <end position="353"/>
    </location>
</feature>
<organism evidence="11 12">
    <name type="scientific">Salibacterium salarium</name>
    <dbReference type="NCBI Taxonomy" id="284579"/>
    <lineage>
        <taxon>Bacteria</taxon>
        <taxon>Bacillati</taxon>
        <taxon>Bacillota</taxon>
        <taxon>Bacilli</taxon>
        <taxon>Bacillales</taxon>
        <taxon>Bacillaceae</taxon>
    </lineage>
</organism>
<name>A0A3R9PZ31_9BACI</name>
<proteinExistence type="inferred from homology"/>
<keyword evidence="2" id="KW-0028">Amino-acid biosynthesis</keyword>
<evidence type="ECO:0000256" key="5">
    <source>
        <dbReference type="ARBA" id="ARBA00023004"/>
    </source>
</evidence>
<feature type="domain" description="Dihydroxy-acid/6-phosphogluconate dehydratase C-terminal" evidence="10">
    <location>
        <begin position="363"/>
        <end position="554"/>
    </location>
</feature>
<dbReference type="GO" id="GO:0008652">
    <property type="term" value="P:amino acid biosynthetic process"/>
    <property type="evidence" value="ECO:0007669"/>
    <property type="project" value="UniProtKB-KW"/>
</dbReference>
<dbReference type="SUPFAM" id="SSF143975">
    <property type="entry name" value="IlvD/EDD N-terminal domain-like"/>
    <property type="match status" value="1"/>
</dbReference>
<dbReference type="GO" id="GO:0016836">
    <property type="term" value="F:hydro-lyase activity"/>
    <property type="evidence" value="ECO:0007669"/>
    <property type="project" value="TreeGrafter"/>
</dbReference>
<dbReference type="AlphaFoldDB" id="A0A3R9PZ31"/>
<dbReference type="Gene3D" id="3.50.30.80">
    <property type="entry name" value="IlvD/EDD C-terminal domain-like"/>
    <property type="match status" value="1"/>
</dbReference>
<evidence type="ECO:0000256" key="8">
    <source>
        <dbReference type="ARBA" id="ARBA00023304"/>
    </source>
</evidence>
<keyword evidence="8" id="KW-0100">Branched-chain amino acid biosynthesis</keyword>
<dbReference type="PANTHER" id="PTHR43661">
    <property type="entry name" value="D-XYLONATE DEHYDRATASE"/>
    <property type="match status" value="1"/>
</dbReference>
<comment type="similarity">
    <text evidence="1">Belongs to the IlvD/Edd family.</text>
</comment>
<dbReference type="InterPro" id="IPR037237">
    <property type="entry name" value="IlvD/EDD_N"/>
</dbReference>
<sequence>MERKMRSNYDVGSARWALRKAEWNVHGISEEDMQKPKIAIVNTSSGLAACFAHLDGIAEKLKKDIWAAGAVPFEVRTSAPADFVTSAGGKGGYILSGRDLIVNDIEIAVEGAMLDGMICLASCDKTVPGQLMAAARLNIPSLVVACGYQPSGEFRGEHIDIEDLWIHAVHRETGRNSLTSDDINEMTENAILGPGVCAGMGTANSMHIVTEALGMALPGSTPVLANSEKMWETVQAAADRIVQMVWDDLKPRDILTPEAFANAVMAVLATSASINTAKHLQALAAEAESDVDVYRLYEKHADKVPILSGIRPNGDHFIEDFEAAGGARALMKQLEKILYTDILTATGLSVKENLLEVEVVNEEVIRSMDNALSYNPCVVMVRGTLAPNTGIAKLSVSEKRKLQFSGPANIYSSAQDAIDAVHNGEIKEGQVVVLRGIGPKGTPGMGMASALVFALDGAGFGENVALVTDGQQSGLSNKGVVINEISPEAADGGPLALVENGDTISIDVEKRFVDLDVEENKLEERRSRLENTPVTDERGWLQIYQRLSNPLPEGGGSLIK</sequence>
<dbReference type="GO" id="GO:0051537">
    <property type="term" value="F:2 iron, 2 sulfur cluster binding"/>
    <property type="evidence" value="ECO:0007669"/>
    <property type="project" value="UniProtKB-KW"/>
</dbReference>
<dbReference type="Pfam" id="PF00920">
    <property type="entry name" value="ILVD_EDD_N"/>
    <property type="match status" value="1"/>
</dbReference>
<keyword evidence="5" id="KW-0408">Iron</keyword>
<dbReference type="InterPro" id="IPR056740">
    <property type="entry name" value="ILV_EDD_C"/>
</dbReference>
<evidence type="ECO:0000313" key="11">
    <source>
        <dbReference type="EMBL" id="RSL30143.1"/>
    </source>
</evidence>
<evidence type="ECO:0000256" key="2">
    <source>
        <dbReference type="ARBA" id="ARBA00022605"/>
    </source>
</evidence>
<reference evidence="11 12" key="1">
    <citation type="submission" date="2018-10" db="EMBL/GenBank/DDBJ databases">
        <title>Draft genome sequence of Bacillus salarius IM0101, isolated from a hypersaline soil in Inner Mongolia, China.</title>
        <authorList>
            <person name="Yamprayoonswat W."/>
            <person name="Boonvisut S."/>
            <person name="Jumpathong W."/>
            <person name="Sittihan S."/>
            <person name="Ruangsuj P."/>
            <person name="Wanthongcharoen S."/>
            <person name="Thongpramul N."/>
            <person name="Pimmason S."/>
            <person name="Yu B."/>
            <person name="Yasawong M."/>
        </authorList>
    </citation>
    <scope>NUCLEOTIDE SEQUENCE [LARGE SCALE GENOMIC DNA]</scope>
    <source>
        <strain evidence="11 12">IM0101</strain>
    </source>
</reference>
<dbReference type="FunFam" id="3.50.30.80:FF:000001">
    <property type="entry name" value="Dihydroxy-acid dehydratase"/>
    <property type="match status" value="1"/>
</dbReference>
<dbReference type="PANTHER" id="PTHR43661:SF3">
    <property type="entry name" value="D-XYLONATE DEHYDRATASE YAGF-RELATED"/>
    <property type="match status" value="1"/>
</dbReference>
<dbReference type="PROSITE" id="PS00886">
    <property type="entry name" value="ILVD_EDD_1"/>
    <property type="match status" value="1"/>
</dbReference>
<evidence type="ECO:0000256" key="4">
    <source>
        <dbReference type="ARBA" id="ARBA00022723"/>
    </source>
</evidence>
<keyword evidence="3" id="KW-0001">2Fe-2S</keyword>
<keyword evidence="4" id="KW-0479">Metal-binding</keyword>
<keyword evidence="6" id="KW-0411">Iron-sulfur</keyword>
<protein>
    <submittedName>
        <fullName evidence="11">Dihydroxy-acid dehydratase</fullName>
    </submittedName>
</protein>
<keyword evidence="7" id="KW-0456">Lyase</keyword>
<dbReference type="OrthoDB" id="9807077at2"/>
<evidence type="ECO:0000256" key="3">
    <source>
        <dbReference type="ARBA" id="ARBA00022714"/>
    </source>
</evidence>